<dbReference type="RefSeq" id="WP_386063173.1">
    <property type="nucleotide sequence ID" value="NZ_JBHLTQ010000005.1"/>
</dbReference>
<evidence type="ECO:0000313" key="2">
    <source>
        <dbReference type="EMBL" id="MFC0604840.1"/>
    </source>
</evidence>
<organism evidence="2 3">
    <name type="scientific">Winogradskyella pulchriflava</name>
    <dbReference type="NCBI Taxonomy" id="1110688"/>
    <lineage>
        <taxon>Bacteria</taxon>
        <taxon>Pseudomonadati</taxon>
        <taxon>Bacteroidota</taxon>
        <taxon>Flavobacteriia</taxon>
        <taxon>Flavobacteriales</taxon>
        <taxon>Flavobacteriaceae</taxon>
        <taxon>Winogradskyella</taxon>
    </lineage>
</organism>
<feature type="compositionally biased region" description="Acidic residues" evidence="1">
    <location>
        <begin position="180"/>
        <end position="198"/>
    </location>
</feature>
<comment type="caution">
    <text evidence="2">The sequence shown here is derived from an EMBL/GenBank/DDBJ whole genome shotgun (WGS) entry which is preliminary data.</text>
</comment>
<accession>A0ABV6Q980</accession>
<evidence type="ECO:0000256" key="1">
    <source>
        <dbReference type="SAM" id="MobiDB-lite"/>
    </source>
</evidence>
<keyword evidence="3" id="KW-1185">Reference proteome</keyword>
<dbReference type="PROSITE" id="PS00018">
    <property type="entry name" value="EF_HAND_1"/>
    <property type="match status" value="1"/>
</dbReference>
<evidence type="ECO:0000313" key="3">
    <source>
        <dbReference type="Proteomes" id="UP001589832"/>
    </source>
</evidence>
<gene>
    <name evidence="2" type="ORF">ACFFGA_09780</name>
</gene>
<name>A0ABV6Q980_9FLAO</name>
<dbReference type="InterPro" id="IPR018247">
    <property type="entry name" value="EF_Hand_1_Ca_BS"/>
</dbReference>
<dbReference type="Proteomes" id="UP001589832">
    <property type="component" value="Unassembled WGS sequence"/>
</dbReference>
<protein>
    <submittedName>
        <fullName evidence="2">Uncharacterized protein</fullName>
    </submittedName>
</protein>
<sequence length="332" mass="37931">MQRYNFTNPLFLFKIEAMIRRFFIIFCLAFLTTCDDGDIISVDLEFDEELELCENFEDSYILFDSREDPNEALILIFPRDGEPYENFFENDTPASELTELNIEEDFDINETTVRFIYRTYNRAIDASDICSVVPPSDLTIREDYEANSGTVYVSITIEDDDEDGVPNEYEYGPGGIDNPQDTDGDGFPDYIDQDDDNDNVLTINELNDSDSDNDPNTNPLNTDGDDKPNYLDDDDDGDGVLTRLEDIDENENPRSQNNIVLDENGMNIYRYLYNHPTAMEEFADSGFINNTYKRVIKTEFTVTNTGIEIISATVIDFGTYETGAISFTTEID</sequence>
<feature type="region of interest" description="Disordered" evidence="1">
    <location>
        <begin position="156"/>
        <end position="239"/>
    </location>
</feature>
<proteinExistence type="predicted"/>
<reference evidence="2 3" key="1">
    <citation type="submission" date="2024-09" db="EMBL/GenBank/DDBJ databases">
        <authorList>
            <person name="Sun Q."/>
            <person name="Mori K."/>
        </authorList>
    </citation>
    <scope>NUCLEOTIDE SEQUENCE [LARGE SCALE GENOMIC DNA]</scope>
    <source>
        <strain evidence="2 3">NCAIM B.02481</strain>
    </source>
</reference>
<dbReference type="EMBL" id="JBHLTQ010000005">
    <property type="protein sequence ID" value="MFC0604840.1"/>
    <property type="molecule type" value="Genomic_DNA"/>
</dbReference>